<evidence type="ECO:0000313" key="19">
    <source>
        <dbReference type="Ensembl" id="ENSCCRP00020064488.1"/>
    </source>
</evidence>
<evidence type="ECO:0000256" key="10">
    <source>
        <dbReference type="ARBA" id="ARBA00023043"/>
    </source>
</evidence>
<dbReference type="GO" id="GO:0005262">
    <property type="term" value="F:calcium channel activity"/>
    <property type="evidence" value="ECO:0007669"/>
    <property type="project" value="UniProtKB-KW"/>
</dbReference>
<evidence type="ECO:0000256" key="16">
    <source>
        <dbReference type="SAM" id="MobiDB-lite"/>
    </source>
</evidence>
<dbReference type="GO" id="GO:0005886">
    <property type="term" value="C:plasma membrane"/>
    <property type="evidence" value="ECO:0007669"/>
    <property type="project" value="UniProtKB-SubCell"/>
</dbReference>
<keyword evidence="2" id="KW-0813">Transport</keyword>
<dbReference type="Ensembl" id="ENSCCRT00020071010.1">
    <property type="protein sequence ID" value="ENSCCRP00020064488.1"/>
    <property type="gene ID" value="ENSCCRG00020030252.1"/>
</dbReference>
<dbReference type="PROSITE" id="PS50088">
    <property type="entry name" value="ANK_REPEAT"/>
    <property type="match status" value="1"/>
</dbReference>
<dbReference type="GO" id="GO:0098703">
    <property type="term" value="P:calcium ion import across plasma membrane"/>
    <property type="evidence" value="ECO:0007669"/>
    <property type="project" value="TreeGrafter"/>
</dbReference>
<dbReference type="PANTHER" id="PTHR10582">
    <property type="entry name" value="TRANSIENT RECEPTOR POTENTIAL ION CHANNEL PROTEIN"/>
    <property type="match status" value="1"/>
</dbReference>
<evidence type="ECO:0000256" key="11">
    <source>
        <dbReference type="ARBA" id="ARBA00023065"/>
    </source>
</evidence>
<evidence type="ECO:0000259" key="18">
    <source>
        <dbReference type="Pfam" id="PF00520"/>
    </source>
</evidence>
<evidence type="ECO:0000256" key="4">
    <source>
        <dbReference type="ARBA" id="ARBA00022568"/>
    </source>
</evidence>
<dbReference type="Pfam" id="PF00520">
    <property type="entry name" value="Ion_trans"/>
    <property type="match status" value="1"/>
</dbReference>
<feature type="transmembrane region" description="Helical" evidence="17">
    <location>
        <begin position="426"/>
        <end position="445"/>
    </location>
</feature>
<feature type="region of interest" description="Disordered" evidence="16">
    <location>
        <begin position="669"/>
        <end position="689"/>
    </location>
</feature>
<comment type="subcellular location">
    <subcellularLocation>
        <location evidence="1">Cell membrane</location>
        <topology evidence="1">Multi-pass membrane protein</topology>
    </subcellularLocation>
</comment>
<keyword evidence="4" id="KW-0109">Calcium transport</keyword>
<evidence type="ECO:0000256" key="6">
    <source>
        <dbReference type="ARBA" id="ARBA00022692"/>
    </source>
</evidence>
<keyword evidence="11" id="KW-0406">Ion transport</keyword>
<proteinExistence type="predicted"/>
<reference evidence="19" key="1">
    <citation type="submission" date="2025-08" db="UniProtKB">
        <authorList>
            <consortium name="Ensembl"/>
        </authorList>
    </citation>
    <scope>IDENTIFICATION</scope>
</reference>
<dbReference type="InterPro" id="IPR008347">
    <property type="entry name" value="TrpV1-4"/>
</dbReference>
<feature type="repeat" description="ANK" evidence="15">
    <location>
        <begin position="166"/>
        <end position="198"/>
    </location>
</feature>
<evidence type="ECO:0000256" key="9">
    <source>
        <dbReference type="ARBA" id="ARBA00022989"/>
    </source>
</evidence>
<keyword evidence="8" id="KW-0106">Calcium</keyword>
<dbReference type="Gene3D" id="1.25.40.20">
    <property type="entry name" value="Ankyrin repeat-containing domain"/>
    <property type="match status" value="2"/>
</dbReference>
<feature type="region of interest" description="Disordered" evidence="16">
    <location>
        <begin position="1"/>
        <end position="49"/>
    </location>
</feature>
<keyword evidence="10 15" id="KW-0040">ANK repeat</keyword>
<evidence type="ECO:0000313" key="20">
    <source>
        <dbReference type="Proteomes" id="UP000694701"/>
    </source>
</evidence>
<evidence type="ECO:0000256" key="2">
    <source>
        <dbReference type="ARBA" id="ARBA00022448"/>
    </source>
</evidence>
<keyword evidence="6 17" id="KW-0812">Transmembrane</keyword>
<protein>
    <submittedName>
        <fullName evidence="19">Transient receptor potential cation channel, subfamily V, member 1</fullName>
    </submittedName>
</protein>
<feature type="transmembrane region" description="Helical" evidence="17">
    <location>
        <begin position="565"/>
        <end position="588"/>
    </location>
</feature>
<dbReference type="InterPro" id="IPR002110">
    <property type="entry name" value="Ankyrin_rpt"/>
</dbReference>
<keyword evidence="13" id="KW-0407">Ion channel</keyword>
<comment type="catalytic activity">
    <reaction evidence="14">
        <text>Ca(2+)(in) = Ca(2+)(out)</text>
        <dbReference type="Rhea" id="RHEA:29671"/>
        <dbReference type="ChEBI" id="CHEBI:29108"/>
    </reaction>
</comment>
<evidence type="ECO:0000256" key="1">
    <source>
        <dbReference type="ARBA" id="ARBA00004651"/>
    </source>
</evidence>
<dbReference type="Pfam" id="PF12796">
    <property type="entry name" value="Ank_2"/>
    <property type="match status" value="1"/>
</dbReference>
<evidence type="ECO:0000256" key="13">
    <source>
        <dbReference type="ARBA" id="ARBA00023303"/>
    </source>
</evidence>
<evidence type="ECO:0000256" key="3">
    <source>
        <dbReference type="ARBA" id="ARBA00022475"/>
    </source>
</evidence>
<evidence type="ECO:0000256" key="14">
    <source>
        <dbReference type="ARBA" id="ARBA00036634"/>
    </source>
</evidence>
<dbReference type="InterPro" id="IPR005821">
    <property type="entry name" value="Ion_trans_dom"/>
</dbReference>
<evidence type="ECO:0000256" key="12">
    <source>
        <dbReference type="ARBA" id="ARBA00023136"/>
    </source>
</evidence>
<dbReference type="PANTHER" id="PTHR10582:SF5">
    <property type="entry name" value="TRANSIENT RECEPTOR POTENTIAL CATION CHANNEL SUBFAMILY V MEMBER 2"/>
    <property type="match status" value="1"/>
</dbReference>
<dbReference type="InterPro" id="IPR036770">
    <property type="entry name" value="Ankyrin_rpt-contain_sf"/>
</dbReference>
<feature type="transmembrane region" description="Helical" evidence="17">
    <location>
        <begin position="492"/>
        <end position="514"/>
    </location>
</feature>
<sequence>MSKSKDSSPTFFLETDDLTEEERSKAKQVKKGASKDKRPMDSDYLEETDEPAHTIKFNLHFERGIRNMKEEPAQQDRERFTLKRLFDAVSSGDVSKLQGLHEYLRKSMKRLTDSQYKSNGKTALLKALLNLKEGENDTIEHLLEIAEKIGDLNSFVNAAYTDTYYKGQTALHVAIERRSAKFVQMLVQKGADVHAKACGKFFQPNQETCFYFGSPELKSPHLPLKPHTNPLPPETWTISPPPTPNNPQRYDITEKNGLKCTFFLCNLKCLLKHIVQREFKGCKHLSRKITEWAYGPVCSSLYDLASLDTYEKNSALEIIVYGSEIPNRLEMLNIEPFNRLIEEKWERFAKPMFLFNFIIYVFYLFILTAVAYHRKEGKDLSNNQVGYLLLTGHIITTTGALYFFIRGLIDMLRKHPRFQSLIIDGYTDQLFFLQAVLFLACALLYSVGRDEYVACLVLCLALSWVNLLYFSRGSKNMGIYSVMIQNMVLGEIRRFLVVYMVFLIGFSAAVVTLLDEGSSSAQSSSEGDCTKPSFKSIYYTTLELFKFTIGMGDLEFTDQYQYIEVFYVLLIIYIVMTYILMLNMLIALMNSRVEEMSEESTSIWKLQRAITTLDMEWILPHCLKTRLRCGEEKDLGDEQEPDRRWCFSVEEVNWNQWNRNLGVVTEDPGKCMPVPSSTKPQRGKPSRRGLLQTFSKRWTQRPQRKYVQELSPLAEASSSV</sequence>
<dbReference type="PRINTS" id="PR01768">
    <property type="entry name" value="TRPVRECEPTOR"/>
</dbReference>
<keyword evidence="5" id="KW-0107">Calcium channel</keyword>
<feature type="domain" description="Ion transport" evidence="18">
    <location>
        <begin position="354"/>
        <end position="600"/>
    </location>
</feature>
<evidence type="ECO:0000256" key="5">
    <source>
        <dbReference type="ARBA" id="ARBA00022673"/>
    </source>
</evidence>
<feature type="transmembrane region" description="Helical" evidence="17">
    <location>
        <begin position="385"/>
        <end position="405"/>
    </location>
</feature>
<evidence type="ECO:0000256" key="17">
    <source>
        <dbReference type="SAM" id="Phobius"/>
    </source>
</evidence>
<dbReference type="SUPFAM" id="SSF48403">
    <property type="entry name" value="Ankyrin repeat"/>
    <property type="match status" value="1"/>
</dbReference>
<accession>A0A8C2G0U5</accession>
<keyword evidence="7" id="KW-0677">Repeat</keyword>
<evidence type="ECO:0000256" key="7">
    <source>
        <dbReference type="ARBA" id="ARBA00022737"/>
    </source>
</evidence>
<feature type="transmembrane region" description="Helical" evidence="17">
    <location>
        <begin position="353"/>
        <end position="373"/>
    </location>
</feature>
<evidence type="ECO:0000256" key="8">
    <source>
        <dbReference type="ARBA" id="ARBA00022837"/>
    </source>
</evidence>
<dbReference type="InterPro" id="IPR024862">
    <property type="entry name" value="TRPV"/>
</dbReference>
<dbReference type="SMART" id="SM00248">
    <property type="entry name" value="ANK"/>
    <property type="match status" value="2"/>
</dbReference>
<dbReference type="PROSITE" id="PS50297">
    <property type="entry name" value="ANK_REP_REGION"/>
    <property type="match status" value="1"/>
</dbReference>
<dbReference type="Proteomes" id="UP000694701">
    <property type="component" value="Unplaced"/>
</dbReference>
<keyword evidence="12 17" id="KW-0472">Membrane</keyword>
<name>A0A8C2G0U5_CYPCA</name>
<keyword evidence="3" id="KW-1003">Cell membrane</keyword>
<evidence type="ECO:0000256" key="15">
    <source>
        <dbReference type="PROSITE-ProRule" id="PRU00023"/>
    </source>
</evidence>
<organism evidence="19 20">
    <name type="scientific">Cyprinus carpio</name>
    <name type="common">Common carp</name>
    <dbReference type="NCBI Taxonomy" id="7962"/>
    <lineage>
        <taxon>Eukaryota</taxon>
        <taxon>Metazoa</taxon>
        <taxon>Chordata</taxon>
        <taxon>Craniata</taxon>
        <taxon>Vertebrata</taxon>
        <taxon>Euteleostomi</taxon>
        <taxon>Actinopterygii</taxon>
        <taxon>Neopterygii</taxon>
        <taxon>Teleostei</taxon>
        <taxon>Ostariophysi</taxon>
        <taxon>Cypriniformes</taxon>
        <taxon>Cyprinidae</taxon>
        <taxon>Cyprininae</taxon>
        <taxon>Cyprinus</taxon>
    </lineage>
</organism>
<feature type="transmembrane region" description="Helical" evidence="17">
    <location>
        <begin position="451"/>
        <end position="471"/>
    </location>
</feature>
<keyword evidence="9 17" id="KW-1133">Transmembrane helix</keyword>
<dbReference type="AlphaFoldDB" id="A0A8C2G0U5"/>